<evidence type="ECO:0000313" key="4">
    <source>
        <dbReference type="Proteomes" id="UP000769766"/>
    </source>
</evidence>
<proteinExistence type="predicted"/>
<dbReference type="Pfam" id="PF25900">
    <property type="entry name" value="PAPPA"/>
    <property type="match status" value="1"/>
</dbReference>
<feature type="domain" description="Pappalysin-1 SD scarf" evidence="2">
    <location>
        <begin position="7"/>
        <end position="148"/>
    </location>
</feature>
<dbReference type="EMBL" id="JACPRF010000205">
    <property type="protein sequence ID" value="MBI2876558.1"/>
    <property type="molecule type" value="Genomic_DNA"/>
</dbReference>
<dbReference type="InterPro" id="IPR058897">
    <property type="entry name" value="PAPPA_SD_C"/>
</dbReference>
<dbReference type="AlphaFoldDB" id="A0A932CNB7"/>
<accession>A0A932CNB7</accession>
<dbReference type="Proteomes" id="UP000769766">
    <property type="component" value="Unassembled WGS sequence"/>
</dbReference>
<organism evidence="3 4">
    <name type="scientific">Tectimicrobiota bacterium</name>
    <dbReference type="NCBI Taxonomy" id="2528274"/>
    <lineage>
        <taxon>Bacteria</taxon>
        <taxon>Pseudomonadati</taxon>
        <taxon>Nitrospinota/Tectimicrobiota group</taxon>
        <taxon>Candidatus Tectimicrobiota</taxon>
    </lineage>
</organism>
<name>A0A932CNB7_UNCTE</name>
<reference evidence="3" key="1">
    <citation type="submission" date="2020-07" db="EMBL/GenBank/DDBJ databases">
        <title>Huge and variable diversity of episymbiotic CPR bacteria and DPANN archaea in groundwater ecosystems.</title>
        <authorList>
            <person name="He C.Y."/>
            <person name="Keren R."/>
            <person name="Whittaker M."/>
            <person name="Farag I.F."/>
            <person name="Doudna J."/>
            <person name="Cate J.H.D."/>
            <person name="Banfield J.F."/>
        </authorList>
    </citation>
    <scope>NUCLEOTIDE SEQUENCE</scope>
    <source>
        <strain evidence="3">NC_groundwater_672_Ag_B-0.1um_62_36</strain>
    </source>
</reference>
<sequence length="260" mass="28334">MAGNALGGTLSQWASGAMVSLQDGTAHWTVSQPTGTPDMSACSDSTFPRRSNSSDLDPFWMELSYPVPVYASHLRLHEAGNSTSIYRIDLVDVRGGLHTIWRGVHTTRCAGRFALNFPQTSYLVSDVRIYTRALNEEEIDAVELIGLPGPNLEVTLTGCSICRPGDLFSVDVRLTNPSFESKPVAVKIGMRLPGGIPQNLFGKDLELVLPAEADQTIASIFSVVLPEGMATGEWYFEGALLEPELGETYSRDAIPFVIRR</sequence>
<gene>
    <name evidence="3" type="ORF">HYY20_06730</name>
</gene>
<evidence type="ECO:0000256" key="1">
    <source>
        <dbReference type="SAM" id="MobiDB-lite"/>
    </source>
</evidence>
<evidence type="ECO:0000313" key="3">
    <source>
        <dbReference type="EMBL" id="MBI2876558.1"/>
    </source>
</evidence>
<evidence type="ECO:0000259" key="2">
    <source>
        <dbReference type="Pfam" id="PF25900"/>
    </source>
</evidence>
<comment type="caution">
    <text evidence="3">The sequence shown here is derived from an EMBL/GenBank/DDBJ whole genome shotgun (WGS) entry which is preliminary data.</text>
</comment>
<feature type="region of interest" description="Disordered" evidence="1">
    <location>
        <begin position="29"/>
        <end position="52"/>
    </location>
</feature>
<protein>
    <recommendedName>
        <fullName evidence="2">Pappalysin-1 SD scarf domain-containing protein</fullName>
    </recommendedName>
</protein>